<feature type="non-terminal residue" evidence="2">
    <location>
        <position position="310"/>
    </location>
</feature>
<evidence type="ECO:0000313" key="2">
    <source>
        <dbReference type="EMBL" id="GEY67705.1"/>
    </source>
</evidence>
<sequence>MDKTEHGMEEREKSSQQSKSTKVKVKDDVETEDTYWANPDPNKLVRDPNKTPDSSQRPHHYCPKCGNPGDGLNCRQCDLLRKKLKEVWFTIYDENKKFQDFLNTFESSNDNTNVFNAPQEPFVFNQDPDENSSQSPPHIDHHCCYGCGDSLDGDEHLSTISKMESDKLTKSSVENLVPNPSESKDLFDIESECDDFTTFSNLLFDADDNFSSSDDKLFSDEVVPKEIYSNPLFDKEIISIRIDPHHFSVESDLIESFLNQDSSFISSSKIDSLLDEFAGELNFLKSIPLGIDEADYDPEEEICLIEKWLY</sequence>
<reference evidence="2" key="1">
    <citation type="journal article" date="2019" name="Sci. Rep.">
        <title>Draft genome of Tanacetum cinerariifolium, the natural source of mosquito coil.</title>
        <authorList>
            <person name="Yamashiro T."/>
            <person name="Shiraishi A."/>
            <person name="Satake H."/>
            <person name="Nakayama K."/>
        </authorList>
    </citation>
    <scope>NUCLEOTIDE SEQUENCE</scope>
</reference>
<accession>A0A699HUV0</accession>
<name>A0A699HUV0_TANCI</name>
<dbReference type="AlphaFoldDB" id="A0A699HUV0"/>
<protein>
    <submittedName>
        <fullName evidence="2">Uncharacterized protein</fullName>
    </submittedName>
</protein>
<evidence type="ECO:0000256" key="1">
    <source>
        <dbReference type="SAM" id="MobiDB-lite"/>
    </source>
</evidence>
<gene>
    <name evidence="2" type="ORF">Tci_439679</name>
</gene>
<dbReference type="EMBL" id="BKCJ010199339">
    <property type="protein sequence ID" value="GEY67705.1"/>
    <property type="molecule type" value="Genomic_DNA"/>
</dbReference>
<proteinExistence type="predicted"/>
<comment type="caution">
    <text evidence="2">The sequence shown here is derived from an EMBL/GenBank/DDBJ whole genome shotgun (WGS) entry which is preliminary data.</text>
</comment>
<organism evidence="2">
    <name type="scientific">Tanacetum cinerariifolium</name>
    <name type="common">Dalmatian daisy</name>
    <name type="synonym">Chrysanthemum cinerariifolium</name>
    <dbReference type="NCBI Taxonomy" id="118510"/>
    <lineage>
        <taxon>Eukaryota</taxon>
        <taxon>Viridiplantae</taxon>
        <taxon>Streptophyta</taxon>
        <taxon>Embryophyta</taxon>
        <taxon>Tracheophyta</taxon>
        <taxon>Spermatophyta</taxon>
        <taxon>Magnoliopsida</taxon>
        <taxon>eudicotyledons</taxon>
        <taxon>Gunneridae</taxon>
        <taxon>Pentapetalae</taxon>
        <taxon>asterids</taxon>
        <taxon>campanulids</taxon>
        <taxon>Asterales</taxon>
        <taxon>Asteraceae</taxon>
        <taxon>Asteroideae</taxon>
        <taxon>Anthemideae</taxon>
        <taxon>Anthemidinae</taxon>
        <taxon>Tanacetum</taxon>
    </lineage>
</organism>
<feature type="region of interest" description="Disordered" evidence="1">
    <location>
        <begin position="1"/>
        <end position="62"/>
    </location>
</feature>
<feature type="compositionally biased region" description="Basic and acidic residues" evidence="1">
    <location>
        <begin position="1"/>
        <end position="14"/>
    </location>
</feature>